<dbReference type="CDD" id="cd00353">
    <property type="entry name" value="Ribosomal_S15p_S13e"/>
    <property type="match status" value="1"/>
</dbReference>
<evidence type="ECO:0000313" key="8">
    <source>
        <dbReference type="EMBL" id="HEM67914.1"/>
    </source>
</evidence>
<gene>
    <name evidence="4" type="primary">rps15</name>
    <name evidence="8" type="ORF">ENO26_10195</name>
</gene>
<comment type="subunit">
    <text evidence="4">Part of the 30S ribosomal subunit.</text>
</comment>
<dbReference type="SMART" id="SM01386">
    <property type="entry name" value="Ribosomal_S13_N"/>
    <property type="match status" value="1"/>
</dbReference>
<keyword evidence="2 4" id="KW-0689">Ribosomal protein</keyword>
<evidence type="ECO:0000256" key="5">
    <source>
        <dbReference type="RuleBase" id="RU003919"/>
    </source>
</evidence>
<dbReference type="NCBIfam" id="NF006331">
    <property type="entry name" value="PRK08561.1"/>
    <property type="match status" value="1"/>
</dbReference>
<proteinExistence type="inferred from homology"/>
<dbReference type="InterPro" id="IPR023029">
    <property type="entry name" value="Ribosomal_uS15_arc_euk"/>
</dbReference>
<feature type="domain" description="Small ribosomal subunit protein uS15 N-terminal" evidence="7">
    <location>
        <begin position="1"/>
        <end position="59"/>
    </location>
</feature>
<dbReference type="SUPFAM" id="SSF47060">
    <property type="entry name" value="S15/NS1 RNA-binding domain"/>
    <property type="match status" value="1"/>
</dbReference>
<dbReference type="HAMAP" id="MF_01343_A">
    <property type="entry name" value="Ribosomal_uS15_A"/>
    <property type="match status" value="1"/>
</dbReference>
<dbReference type="EMBL" id="DSEU01000070">
    <property type="protein sequence ID" value="HEM67914.1"/>
    <property type="molecule type" value="Genomic_DNA"/>
</dbReference>
<name>A0A7J2U536_9CREN</name>
<dbReference type="SMART" id="SM01387">
    <property type="entry name" value="Ribosomal_S15"/>
    <property type="match status" value="1"/>
</dbReference>
<feature type="region of interest" description="Disordered" evidence="6">
    <location>
        <begin position="1"/>
        <end position="22"/>
    </location>
</feature>
<dbReference type="GO" id="GO:0070181">
    <property type="term" value="F:small ribosomal subunit rRNA binding"/>
    <property type="evidence" value="ECO:0007669"/>
    <property type="project" value="TreeGrafter"/>
</dbReference>
<dbReference type="PROSITE" id="PS00362">
    <property type="entry name" value="RIBOSOMAL_S15"/>
    <property type="match status" value="1"/>
</dbReference>
<accession>A0A7J2U536</accession>
<evidence type="ECO:0000256" key="4">
    <source>
        <dbReference type="HAMAP-Rule" id="MF_01343"/>
    </source>
</evidence>
<evidence type="ECO:0000256" key="1">
    <source>
        <dbReference type="ARBA" id="ARBA00008434"/>
    </source>
</evidence>
<dbReference type="Pfam" id="PF08069">
    <property type="entry name" value="Ribosomal_S13_N"/>
    <property type="match status" value="1"/>
</dbReference>
<evidence type="ECO:0000259" key="7">
    <source>
        <dbReference type="SMART" id="SM01386"/>
    </source>
</evidence>
<dbReference type="GO" id="GO:0022627">
    <property type="term" value="C:cytosolic small ribosomal subunit"/>
    <property type="evidence" value="ECO:0007669"/>
    <property type="project" value="TreeGrafter"/>
</dbReference>
<dbReference type="Gene3D" id="1.10.287.10">
    <property type="entry name" value="S15/NS1, RNA-binding"/>
    <property type="match status" value="1"/>
</dbReference>
<dbReference type="InterPro" id="IPR012606">
    <property type="entry name" value="Ribosomal_uS15_N"/>
</dbReference>
<dbReference type="Pfam" id="PF00312">
    <property type="entry name" value="Ribosomal_S15"/>
    <property type="match status" value="1"/>
</dbReference>
<dbReference type="AlphaFoldDB" id="A0A7J2U536"/>
<protein>
    <recommendedName>
        <fullName evidence="4">Small ribosomal subunit protein uS15</fullName>
    </recommendedName>
</protein>
<dbReference type="Gene3D" id="4.10.860.130">
    <property type="match status" value="1"/>
</dbReference>
<dbReference type="PANTHER" id="PTHR11885:SF6">
    <property type="entry name" value="SMALL RIBOSOMAL SUBUNIT PROTEIN US15"/>
    <property type="match status" value="1"/>
</dbReference>
<comment type="caution">
    <text evidence="8">The sequence shown here is derived from an EMBL/GenBank/DDBJ whole genome shotgun (WGS) entry which is preliminary data.</text>
</comment>
<organism evidence="8">
    <name type="scientific">Ignisphaera aggregans</name>
    <dbReference type="NCBI Taxonomy" id="334771"/>
    <lineage>
        <taxon>Archaea</taxon>
        <taxon>Thermoproteota</taxon>
        <taxon>Thermoprotei</taxon>
        <taxon>Desulfurococcales</taxon>
        <taxon>Desulfurococcaceae</taxon>
        <taxon>Ignisphaera</taxon>
    </lineage>
</organism>
<keyword evidence="3 4" id="KW-0687">Ribonucleoprotein</keyword>
<comment type="similarity">
    <text evidence="1 4 5">Belongs to the universal ribosomal protein uS15 family.</text>
</comment>
<dbReference type="InterPro" id="IPR000589">
    <property type="entry name" value="Ribosomal_uS15"/>
</dbReference>
<sequence length="186" mass="20789">MAGKRRDKGQSHSTRPARIGPPKWVRYTPEEVETLAVELAKIGYTPSMIGIILRDQYGIPLVKSITGIKLTKILEKHGVALPIPEDLLKLMAKAVNLRRHLAEHPKDFTSKRGLIEVESKIHALMKYYKRIKKLPPDFIYEPERAKLLVSQYLGGALQTAQAQEQPAPQASSQTSTTQQPSSEATQ</sequence>
<evidence type="ECO:0000256" key="3">
    <source>
        <dbReference type="ARBA" id="ARBA00023274"/>
    </source>
</evidence>
<dbReference type="FunFam" id="1.10.287.10:FF:000003">
    <property type="entry name" value="40S ribosomal protein S13"/>
    <property type="match status" value="1"/>
</dbReference>
<dbReference type="PANTHER" id="PTHR11885">
    <property type="entry name" value="RIBOSOMAL PROTEIN S15P/S13E"/>
    <property type="match status" value="1"/>
</dbReference>
<reference evidence="8" key="1">
    <citation type="journal article" date="2020" name="mSystems">
        <title>Genome- and Community-Level Interaction Insights into Carbon Utilization and Element Cycling Functions of Hydrothermarchaeota in Hydrothermal Sediment.</title>
        <authorList>
            <person name="Zhou Z."/>
            <person name="Liu Y."/>
            <person name="Xu W."/>
            <person name="Pan J."/>
            <person name="Luo Z.H."/>
            <person name="Li M."/>
        </authorList>
    </citation>
    <scope>NUCLEOTIDE SEQUENCE [LARGE SCALE GENOMIC DNA]</scope>
    <source>
        <strain evidence="8">SpSt-125</strain>
    </source>
</reference>
<feature type="region of interest" description="Disordered" evidence="6">
    <location>
        <begin position="159"/>
        <end position="186"/>
    </location>
</feature>
<evidence type="ECO:0000256" key="6">
    <source>
        <dbReference type="SAM" id="MobiDB-lite"/>
    </source>
</evidence>
<evidence type="ECO:0000256" key="2">
    <source>
        <dbReference type="ARBA" id="ARBA00022980"/>
    </source>
</evidence>
<dbReference type="InterPro" id="IPR009068">
    <property type="entry name" value="uS15_NS1_RNA-bd_sf"/>
</dbReference>
<dbReference type="GO" id="GO:0003735">
    <property type="term" value="F:structural constituent of ribosome"/>
    <property type="evidence" value="ECO:0007669"/>
    <property type="project" value="InterPro"/>
</dbReference>
<dbReference type="GO" id="GO:0006412">
    <property type="term" value="P:translation"/>
    <property type="evidence" value="ECO:0007669"/>
    <property type="project" value="UniProtKB-UniRule"/>
</dbReference>